<protein>
    <submittedName>
        <fullName evidence="2">Uncharacterized protein</fullName>
    </submittedName>
</protein>
<reference evidence="2 3" key="1">
    <citation type="submission" date="2015-08" db="EMBL/GenBank/DDBJ databases">
        <title>The genome of the Asian arowana (Scleropages formosus).</title>
        <authorList>
            <person name="Tan M.H."/>
            <person name="Gan H.M."/>
            <person name="Croft L.J."/>
            <person name="Austin C.M."/>
        </authorList>
    </citation>
    <scope>NUCLEOTIDE SEQUENCE [LARGE SCALE GENOMIC DNA]</scope>
    <source>
        <strain evidence="2">Aro1</strain>
    </source>
</reference>
<comment type="caution">
    <text evidence="2">The sequence shown here is derived from an EMBL/GenBank/DDBJ whole genome shotgun (WGS) entry which is preliminary data.</text>
</comment>
<dbReference type="EMBL" id="JARO02011094">
    <property type="protein sequence ID" value="KPP60147.1"/>
    <property type="molecule type" value="Genomic_DNA"/>
</dbReference>
<keyword evidence="1" id="KW-0812">Transmembrane</keyword>
<feature type="transmembrane region" description="Helical" evidence="1">
    <location>
        <begin position="47"/>
        <end position="67"/>
    </location>
</feature>
<accession>A0A0P7UGD1</accession>
<organism evidence="2 3">
    <name type="scientific">Scleropages formosus</name>
    <name type="common">Asian bonytongue</name>
    <name type="synonym">Osteoglossum formosum</name>
    <dbReference type="NCBI Taxonomy" id="113540"/>
    <lineage>
        <taxon>Eukaryota</taxon>
        <taxon>Metazoa</taxon>
        <taxon>Chordata</taxon>
        <taxon>Craniata</taxon>
        <taxon>Vertebrata</taxon>
        <taxon>Euteleostomi</taxon>
        <taxon>Actinopterygii</taxon>
        <taxon>Neopterygii</taxon>
        <taxon>Teleostei</taxon>
        <taxon>Osteoglossocephala</taxon>
        <taxon>Osteoglossomorpha</taxon>
        <taxon>Osteoglossiformes</taxon>
        <taxon>Osteoglossidae</taxon>
        <taxon>Scleropages</taxon>
    </lineage>
</organism>
<evidence type="ECO:0000313" key="2">
    <source>
        <dbReference type="EMBL" id="KPP60147.1"/>
    </source>
</evidence>
<evidence type="ECO:0000313" key="3">
    <source>
        <dbReference type="Proteomes" id="UP000034805"/>
    </source>
</evidence>
<evidence type="ECO:0000256" key="1">
    <source>
        <dbReference type="SAM" id="Phobius"/>
    </source>
</evidence>
<proteinExistence type="predicted"/>
<keyword evidence="1" id="KW-1133">Transmembrane helix</keyword>
<dbReference type="Proteomes" id="UP000034805">
    <property type="component" value="Unassembled WGS sequence"/>
</dbReference>
<sequence>MARFESAAAKANAGSVMTPLASEACRLPSCSSSEEEFVSADMMFSSGVFWMGLLFIPVTSLVFDVAYKVVKKSCFKTLVDEVQELEAKSQDPGAVVHGKSLTERAQLLKNVFKKSTVTVYRSESMQQNLLHGYAFSQDENGAVSQSEVIRAYDTTKRRPEEW</sequence>
<keyword evidence="1" id="KW-0472">Membrane</keyword>
<dbReference type="AlphaFoldDB" id="A0A0P7UGD1"/>
<gene>
    <name evidence="2" type="ORF">Z043_121874</name>
</gene>
<name>A0A0P7UGD1_SCLFO</name>